<dbReference type="Proteomes" id="UP001321786">
    <property type="component" value="Chromosome"/>
</dbReference>
<feature type="transmembrane region" description="Helical" evidence="3">
    <location>
        <begin position="410"/>
        <end position="439"/>
    </location>
</feature>
<evidence type="ECO:0000313" key="5">
    <source>
        <dbReference type="EMBL" id="BEP29176.1"/>
    </source>
</evidence>
<keyword evidence="3" id="KW-0472">Membrane</keyword>
<feature type="compositionally biased region" description="Low complexity" evidence="2">
    <location>
        <begin position="193"/>
        <end position="202"/>
    </location>
</feature>
<keyword evidence="3" id="KW-1133">Transmembrane helix</keyword>
<dbReference type="Pfam" id="PF14257">
    <property type="entry name" value="DUF4349"/>
    <property type="match status" value="1"/>
</dbReference>
<gene>
    <name evidence="5" type="ORF">HLPR_15070</name>
</gene>
<dbReference type="RefSeq" id="WP_338534842.1">
    <property type="nucleotide sequence ID" value="NZ_AP028654.1"/>
</dbReference>
<evidence type="ECO:0000256" key="2">
    <source>
        <dbReference type="SAM" id="MobiDB-lite"/>
    </source>
</evidence>
<reference evidence="5 6" key="1">
    <citation type="submission" date="2023-08" db="EMBL/GenBank/DDBJ databases">
        <title>Helicovermis profunda gen. nov., sp. nov., a novel mesophilic, fermentative bacterium within the Bacillota from a deep-sea hydrothermal vent chimney.</title>
        <authorList>
            <person name="Miyazaki U."/>
            <person name="Mizutani D."/>
            <person name="Hashimoto Y."/>
            <person name="Tame A."/>
            <person name="Sawayama S."/>
            <person name="Miyazaki J."/>
            <person name="Takai K."/>
            <person name="Nakagawa S."/>
        </authorList>
    </citation>
    <scope>NUCLEOTIDE SEQUENCE [LARGE SCALE GENOMIC DNA]</scope>
    <source>
        <strain evidence="5 6">S502</strain>
    </source>
</reference>
<dbReference type="InterPro" id="IPR025645">
    <property type="entry name" value="DUF4349"/>
</dbReference>
<accession>A0AAU9E3H4</accession>
<keyword evidence="1" id="KW-0175">Coiled coil</keyword>
<feature type="transmembrane region" description="Helical" evidence="3">
    <location>
        <begin position="115"/>
        <end position="133"/>
    </location>
</feature>
<feature type="domain" description="DUF4349" evidence="4">
    <location>
        <begin position="215"/>
        <end position="433"/>
    </location>
</feature>
<feature type="coiled-coil region" evidence="1">
    <location>
        <begin position="301"/>
        <end position="338"/>
    </location>
</feature>
<proteinExistence type="predicted"/>
<evidence type="ECO:0000259" key="4">
    <source>
        <dbReference type="Pfam" id="PF14257"/>
    </source>
</evidence>
<feature type="region of interest" description="Disordered" evidence="2">
    <location>
        <begin position="177"/>
        <end position="202"/>
    </location>
</feature>
<protein>
    <recommendedName>
        <fullName evidence="4">DUF4349 domain-containing protein</fullName>
    </recommendedName>
</protein>
<dbReference type="EMBL" id="AP028654">
    <property type="protein sequence ID" value="BEP29176.1"/>
    <property type="molecule type" value="Genomic_DNA"/>
</dbReference>
<name>A0AAU9E3H4_9FIRM</name>
<keyword evidence="6" id="KW-1185">Reference proteome</keyword>
<organism evidence="5 6">
    <name type="scientific">Helicovermis profundi</name>
    <dbReference type="NCBI Taxonomy" id="3065157"/>
    <lineage>
        <taxon>Bacteria</taxon>
        <taxon>Bacillati</taxon>
        <taxon>Bacillota</taxon>
        <taxon>Clostridia</taxon>
        <taxon>Helicovermis</taxon>
    </lineage>
</organism>
<sequence length="447" mass="51062">MKYENIEYLINKYIDADITDSERKELDMHLKESEECKELFDEMVLINEMLGDIKLKELPENYESELNEKLENGNIIQLKNQTMKTTSKVSKKSKNVISKGKIFHIKSFVNGHKKGFIALAASFIIGFASYNALMSSNLNNMNLMMDESVSSPMSMDMASAPEMDMLVESAPSFKSSIDGETLSNNTRSGNIENSKAISAKTTKSSSINTNNFNGRKIIKNGNFSIEVEDFDKTITSIYQIVKNYNGYIENFSSYDNGKYISSIDKKLKSGNITIRIPENKFYDFFNLAGDFGEVNNKNIYTSDITSQYRDYENEVANLEVREKKLREIMNEAKNIKDVIEVERELSLVRGEINRYKGNLKNWDEEVSLSSINISIVEVEKLNKEVNPIDKSIWQKSKEGLITNINKMVTFVQILIVLAISNLPIIIILTIIASLIYIYYKKKKNLND</sequence>
<evidence type="ECO:0000256" key="3">
    <source>
        <dbReference type="SAM" id="Phobius"/>
    </source>
</evidence>
<dbReference type="KEGG" id="hprf:HLPR_15070"/>
<keyword evidence="3" id="KW-0812">Transmembrane</keyword>
<evidence type="ECO:0000256" key="1">
    <source>
        <dbReference type="SAM" id="Coils"/>
    </source>
</evidence>
<dbReference type="AlphaFoldDB" id="A0AAU9E3H4"/>
<feature type="compositionally biased region" description="Polar residues" evidence="2">
    <location>
        <begin position="181"/>
        <end position="192"/>
    </location>
</feature>
<evidence type="ECO:0000313" key="6">
    <source>
        <dbReference type="Proteomes" id="UP001321786"/>
    </source>
</evidence>